<keyword evidence="1" id="KW-0175">Coiled coil</keyword>
<feature type="coiled-coil region" evidence="1">
    <location>
        <begin position="56"/>
        <end position="86"/>
    </location>
</feature>
<protein>
    <submittedName>
        <fullName evidence="3">Uncharacterized protein</fullName>
    </submittedName>
</protein>
<organism evidence="3 4">
    <name type="scientific">Miscanthus lutarioriparius</name>
    <dbReference type="NCBI Taxonomy" id="422564"/>
    <lineage>
        <taxon>Eukaryota</taxon>
        <taxon>Viridiplantae</taxon>
        <taxon>Streptophyta</taxon>
        <taxon>Embryophyta</taxon>
        <taxon>Tracheophyta</taxon>
        <taxon>Spermatophyta</taxon>
        <taxon>Magnoliopsida</taxon>
        <taxon>Liliopsida</taxon>
        <taxon>Poales</taxon>
        <taxon>Poaceae</taxon>
        <taxon>PACMAD clade</taxon>
        <taxon>Panicoideae</taxon>
        <taxon>Andropogonodae</taxon>
        <taxon>Andropogoneae</taxon>
        <taxon>Saccharinae</taxon>
        <taxon>Miscanthus</taxon>
    </lineage>
</organism>
<gene>
    <name evidence="3" type="ORF">NCGR_LOCUS48775</name>
</gene>
<evidence type="ECO:0000313" key="3">
    <source>
        <dbReference type="EMBL" id="CAD6265470.1"/>
    </source>
</evidence>
<keyword evidence="4" id="KW-1185">Reference proteome</keyword>
<comment type="caution">
    <text evidence="3">The sequence shown here is derived from an EMBL/GenBank/DDBJ whole genome shotgun (WGS) entry which is preliminary data.</text>
</comment>
<dbReference type="AlphaFoldDB" id="A0A811R5Z7"/>
<evidence type="ECO:0000313" key="4">
    <source>
        <dbReference type="Proteomes" id="UP000604825"/>
    </source>
</evidence>
<proteinExistence type="predicted"/>
<evidence type="ECO:0000256" key="2">
    <source>
        <dbReference type="SAM" id="MobiDB-lite"/>
    </source>
</evidence>
<evidence type="ECO:0000256" key="1">
    <source>
        <dbReference type="SAM" id="Coils"/>
    </source>
</evidence>
<dbReference type="EMBL" id="CAJGYO010000013">
    <property type="protein sequence ID" value="CAD6265470.1"/>
    <property type="molecule type" value="Genomic_DNA"/>
</dbReference>
<name>A0A811R5Z7_9POAL</name>
<accession>A0A811R5Z7</accession>
<reference evidence="3" key="1">
    <citation type="submission" date="2020-10" db="EMBL/GenBank/DDBJ databases">
        <authorList>
            <person name="Han B."/>
            <person name="Lu T."/>
            <person name="Zhao Q."/>
            <person name="Huang X."/>
            <person name="Zhao Y."/>
        </authorList>
    </citation>
    <scope>NUCLEOTIDE SEQUENCE</scope>
</reference>
<dbReference type="Proteomes" id="UP000604825">
    <property type="component" value="Unassembled WGS sequence"/>
</dbReference>
<feature type="region of interest" description="Disordered" evidence="2">
    <location>
        <begin position="1"/>
        <end position="23"/>
    </location>
</feature>
<sequence length="86" mass="10209">MMQQQLRNHPRRSHRWIISQTPEGDVEEVKIDQNGDEVEEDEDGEITEQARNLKTLNQYQQDILRLQNVKEQLLRQAAARNRAEQT</sequence>